<accession>A0A6J4QKE0</accession>
<dbReference type="EMBL" id="CADCUQ010001041">
    <property type="protein sequence ID" value="CAA9444613.1"/>
    <property type="molecule type" value="Genomic_DNA"/>
</dbReference>
<name>A0A6J4QKE0_9BACT</name>
<evidence type="ECO:0000313" key="1">
    <source>
        <dbReference type="EMBL" id="CAA9444613.1"/>
    </source>
</evidence>
<reference evidence="1" key="1">
    <citation type="submission" date="2020-02" db="EMBL/GenBank/DDBJ databases">
        <authorList>
            <person name="Meier V. D."/>
        </authorList>
    </citation>
    <scope>NUCLEOTIDE SEQUENCE</scope>
    <source>
        <strain evidence="1">AVDCRST_MAG64</strain>
    </source>
</reference>
<gene>
    <name evidence="1" type="ORF">AVDCRST_MAG64-4430</name>
</gene>
<sequence>HRDPIRRLPVDFEAALHLAAAV</sequence>
<protein>
    <submittedName>
        <fullName evidence="1">Uncharacterized protein</fullName>
    </submittedName>
</protein>
<proteinExistence type="predicted"/>
<feature type="non-terminal residue" evidence="1">
    <location>
        <position position="1"/>
    </location>
</feature>
<organism evidence="1">
    <name type="scientific">uncultured Phycisphaerae bacterium</name>
    <dbReference type="NCBI Taxonomy" id="904963"/>
    <lineage>
        <taxon>Bacteria</taxon>
        <taxon>Pseudomonadati</taxon>
        <taxon>Planctomycetota</taxon>
        <taxon>Phycisphaerae</taxon>
        <taxon>environmental samples</taxon>
    </lineage>
</organism>
<dbReference type="AlphaFoldDB" id="A0A6J4QKE0"/>
<feature type="non-terminal residue" evidence="1">
    <location>
        <position position="22"/>
    </location>
</feature>